<reference evidence="1 2" key="1">
    <citation type="submission" date="2020-02" db="EMBL/GenBank/DDBJ databases">
        <title>Whole-genome analyses of novel actinobacteria.</title>
        <authorList>
            <person name="Sahin N."/>
            <person name="Gencbay T."/>
        </authorList>
    </citation>
    <scope>NUCLEOTIDE SEQUENCE [LARGE SCALE GENOMIC DNA]</scope>
    <source>
        <strain evidence="1 2">HC44</strain>
    </source>
</reference>
<dbReference type="InterPro" id="IPR023393">
    <property type="entry name" value="START-like_dom_sf"/>
</dbReference>
<dbReference type="RefSeq" id="WP_165258645.1">
    <property type="nucleotide sequence ID" value="NZ_JAAKZY010000035.1"/>
</dbReference>
<evidence type="ECO:0000313" key="1">
    <source>
        <dbReference type="EMBL" id="NGO08671.1"/>
    </source>
</evidence>
<dbReference type="AlphaFoldDB" id="A0A6G4V3X5"/>
<dbReference type="SUPFAM" id="SSF55961">
    <property type="entry name" value="Bet v1-like"/>
    <property type="match status" value="1"/>
</dbReference>
<keyword evidence="2" id="KW-1185">Reference proteome</keyword>
<gene>
    <name evidence="1" type="ORF">G5C60_13885</name>
</gene>
<dbReference type="InterPro" id="IPR019587">
    <property type="entry name" value="Polyketide_cyclase/dehydratase"/>
</dbReference>
<sequence length="163" mass="17916">MTSSIPLETTINGPVQQVFDIVTQVRFWPKWHVLTRSVTGTIDRPFLPGDEFTEFIRTADGTVELAWRVAEHERGKRVTIELVDLPGSISYTFAEVPEGTLFRRVFNNTDEAPSGVVTADTETASVANLKALVEGILAQDVSVPRLPPAAAIPGCSGELRRWP</sequence>
<accession>A0A6G4V3X5</accession>
<dbReference type="Proteomes" id="UP000472335">
    <property type="component" value="Unassembled WGS sequence"/>
</dbReference>
<comment type="caution">
    <text evidence="1">The sequence shown here is derived from an EMBL/GenBank/DDBJ whole genome shotgun (WGS) entry which is preliminary data.</text>
</comment>
<organism evidence="1 2">
    <name type="scientific">Streptomyces scabichelini</name>
    <dbReference type="NCBI Taxonomy" id="2711217"/>
    <lineage>
        <taxon>Bacteria</taxon>
        <taxon>Bacillati</taxon>
        <taxon>Actinomycetota</taxon>
        <taxon>Actinomycetes</taxon>
        <taxon>Kitasatosporales</taxon>
        <taxon>Streptomycetaceae</taxon>
        <taxon>Streptomyces</taxon>
    </lineage>
</organism>
<name>A0A6G4V3X5_9ACTN</name>
<protein>
    <recommendedName>
        <fullName evidence="3">Polyketide cyclase</fullName>
    </recommendedName>
</protein>
<dbReference type="Pfam" id="PF10604">
    <property type="entry name" value="Polyketide_cyc2"/>
    <property type="match status" value="1"/>
</dbReference>
<proteinExistence type="predicted"/>
<evidence type="ECO:0008006" key="3">
    <source>
        <dbReference type="Google" id="ProtNLM"/>
    </source>
</evidence>
<dbReference type="Gene3D" id="3.30.530.20">
    <property type="match status" value="1"/>
</dbReference>
<dbReference type="EMBL" id="JAAKZY010000035">
    <property type="protein sequence ID" value="NGO08671.1"/>
    <property type="molecule type" value="Genomic_DNA"/>
</dbReference>
<evidence type="ECO:0000313" key="2">
    <source>
        <dbReference type="Proteomes" id="UP000472335"/>
    </source>
</evidence>